<dbReference type="PANTHER" id="PTHR42030:SF1">
    <property type="entry name" value="DRBM DOMAIN-CONTAINING PROTEIN"/>
    <property type="match status" value="1"/>
</dbReference>
<dbReference type="OrthoDB" id="5418749at2759"/>
<dbReference type="AlphaFoldDB" id="A0A084ANK5"/>
<evidence type="ECO:0000313" key="1">
    <source>
        <dbReference type="EMBL" id="KEY66884.1"/>
    </source>
</evidence>
<organism evidence="1 2">
    <name type="scientific">Stachybotrys chartarum (strain CBS 109288 / IBT 7711)</name>
    <name type="common">Toxic black mold</name>
    <name type="synonym">Stilbospora chartarum</name>
    <dbReference type="NCBI Taxonomy" id="1280523"/>
    <lineage>
        <taxon>Eukaryota</taxon>
        <taxon>Fungi</taxon>
        <taxon>Dikarya</taxon>
        <taxon>Ascomycota</taxon>
        <taxon>Pezizomycotina</taxon>
        <taxon>Sordariomycetes</taxon>
        <taxon>Hypocreomycetidae</taxon>
        <taxon>Hypocreales</taxon>
        <taxon>Stachybotryaceae</taxon>
        <taxon>Stachybotrys</taxon>
    </lineage>
</organism>
<protein>
    <recommendedName>
        <fullName evidence="3">DRBM domain-containing protein</fullName>
    </recommendedName>
</protein>
<dbReference type="EMBL" id="KL648641">
    <property type="protein sequence ID" value="KEY66884.1"/>
    <property type="molecule type" value="Genomic_DNA"/>
</dbReference>
<dbReference type="SUPFAM" id="SSF54768">
    <property type="entry name" value="dsRNA-binding domain-like"/>
    <property type="match status" value="1"/>
</dbReference>
<reference evidence="1 2" key="1">
    <citation type="journal article" date="2014" name="BMC Genomics">
        <title>Comparative genome sequencing reveals chemotype-specific gene clusters in the toxigenic black mold Stachybotrys.</title>
        <authorList>
            <person name="Semeiks J."/>
            <person name="Borek D."/>
            <person name="Otwinowski Z."/>
            <person name="Grishin N.V."/>
        </authorList>
    </citation>
    <scope>NUCLEOTIDE SEQUENCE [LARGE SCALE GENOMIC DNA]</scope>
    <source>
        <strain evidence="2">CBS 109288 / IBT 7711</strain>
    </source>
</reference>
<dbReference type="Proteomes" id="UP000028045">
    <property type="component" value="Unassembled WGS sequence"/>
</dbReference>
<dbReference type="PANTHER" id="PTHR42030">
    <property type="entry name" value="DRBM DOMAIN-CONTAINING PROTEIN"/>
    <property type="match status" value="1"/>
</dbReference>
<sequence>MSSSPTYSSGSSSWQERLEGRLAQGIELSRVGVDCRITEVCRDAQLRPPVFQIVSDRRGKYNTTEKTQQWRLTEILADATICTGGRTAWSSRVTVHGKTLAARYWYDGKNLHNAREDAAECALNWLTSSSGGSPVQTWATW</sequence>
<evidence type="ECO:0000313" key="2">
    <source>
        <dbReference type="Proteomes" id="UP000028045"/>
    </source>
</evidence>
<gene>
    <name evidence="1" type="ORF">S7711_05238</name>
</gene>
<keyword evidence="2" id="KW-1185">Reference proteome</keyword>
<evidence type="ECO:0008006" key="3">
    <source>
        <dbReference type="Google" id="ProtNLM"/>
    </source>
</evidence>
<dbReference type="HOGENOM" id="CLU_131085_1_0_1"/>
<name>A0A084ANK5_STACB</name>
<proteinExistence type="predicted"/>
<accession>A0A084ANK5</accession>